<dbReference type="Gene3D" id="1.10.940.10">
    <property type="entry name" value="NusB-like"/>
    <property type="match status" value="1"/>
</dbReference>
<dbReference type="InterPro" id="IPR011605">
    <property type="entry name" value="NusB_fam"/>
</dbReference>
<reference evidence="8" key="2">
    <citation type="submission" date="2021-04" db="EMBL/GenBank/DDBJ databases">
        <authorList>
            <person name="Gilroy R."/>
        </authorList>
    </citation>
    <scope>NUCLEOTIDE SEQUENCE</scope>
    <source>
        <strain evidence="8">2239</strain>
    </source>
</reference>
<dbReference type="GO" id="GO:0031564">
    <property type="term" value="P:transcription antitermination"/>
    <property type="evidence" value="ECO:0007669"/>
    <property type="project" value="UniProtKB-KW"/>
</dbReference>
<keyword evidence="2 6" id="KW-0889">Transcription antitermination</keyword>
<protein>
    <recommendedName>
        <fullName evidence="6">Transcription antitermination protein NusB</fullName>
    </recommendedName>
    <alternativeName>
        <fullName evidence="6">Antitermination factor NusB</fullName>
    </alternativeName>
</protein>
<evidence type="ECO:0000256" key="5">
    <source>
        <dbReference type="ARBA" id="ARBA00023163"/>
    </source>
</evidence>
<dbReference type="InterPro" id="IPR006027">
    <property type="entry name" value="NusB_RsmB_TIM44"/>
</dbReference>
<reference evidence="8" key="1">
    <citation type="journal article" date="2021" name="PeerJ">
        <title>Extensive microbial diversity within the chicken gut microbiome revealed by metagenomics and culture.</title>
        <authorList>
            <person name="Gilroy R."/>
            <person name="Ravi A."/>
            <person name="Getino M."/>
            <person name="Pursley I."/>
            <person name="Horton D.L."/>
            <person name="Alikhan N.F."/>
            <person name="Baker D."/>
            <person name="Gharbi K."/>
            <person name="Hall N."/>
            <person name="Watson M."/>
            <person name="Adriaenssens E.M."/>
            <person name="Foster-Nyarko E."/>
            <person name="Jarju S."/>
            <person name="Secka A."/>
            <person name="Antonio M."/>
            <person name="Oren A."/>
            <person name="Chaudhuri R.R."/>
            <person name="La Ragione R."/>
            <person name="Hildebrand F."/>
            <person name="Pallen M.J."/>
        </authorList>
    </citation>
    <scope>NUCLEOTIDE SEQUENCE</scope>
    <source>
        <strain evidence="8">2239</strain>
    </source>
</reference>
<accession>A0A9D2ADY5</accession>
<evidence type="ECO:0000256" key="6">
    <source>
        <dbReference type="HAMAP-Rule" id="MF_00073"/>
    </source>
</evidence>
<evidence type="ECO:0000313" key="8">
    <source>
        <dbReference type="EMBL" id="HIX05367.1"/>
    </source>
</evidence>
<comment type="similarity">
    <text evidence="1 6">Belongs to the NusB family.</text>
</comment>
<comment type="function">
    <text evidence="6">Involved in transcription antitermination. Required for transcription of ribosomal RNA (rRNA) genes. Binds specifically to the boxA antiterminator sequence of the ribosomal RNA (rrn) operons.</text>
</comment>
<keyword evidence="3 6" id="KW-0694">RNA-binding</keyword>
<feature type="domain" description="NusB/RsmB/TIM44" evidence="7">
    <location>
        <begin position="8"/>
        <end position="131"/>
    </location>
</feature>
<keyword evidence="4 6" id="KW-0805">Transcription regulation</keyword>
<keyword evidence="5 6" id="KW-0804">Transcription</keyword>
<proteinExistence type="inferred from homology"/>
<dbReference type="HAMAP" id="MF_00073">
    <property type="entry name" value="NusB"/>
    <property type="match status" value="1"/>
</dbReference>
<dbReference type="GO" id="GO:0003723">
    <property type="term" value="F:RNA binding"/>
    <property type="evidence" value="ECO:0007669"/>
    <property type="project" value="UniProtKB-UniRule"/>
</dbReference>
<evidence type="ECO:0000256" key="3">
    <source>
        <dbReference type="ARBA" id="ARBA00022884"/>
    </source>
</evidence>
<dbReference type="GO" id="GO:0006353">
    <property type="term" value="P:DNA-templated transcription termination"/>
    <property type="evidence" value="ECO:0007669"/>
    <property type="project" value="UniProtKB-UniRule"/>
</dbReference>
<dbReference type="PANTHER" id="PTHR11078">
    <property type="entry name" value="N UTILIZATION SUBSTANCE PROTEIN B-RELATED"/>
    <property type="match status" value="1"/>
</dbReference>
<evidence type="ECO:0000313" key="9">
    <source>
        <dbReference type="Proteomes" id="UP000824193"/>
    </source>
</evidence>
<dbReference type="Pfam" id="PF01029">
    <property type="entry name" value="NusB"/>
    <property type="match status" value="1"/>
</dbReference>
<evidence type="ECO:0000259" key="7">
    <source>
        <dbReference type="Pfam" id="PF01029"/>
    </source>
</evidence>
<dbReference type="AlphaFoldDB" id="A0A9D2ADY5"/>
<sequence length="143" mass="15843">MEKLSRRASRENAFLAAFAATFDDMPLEQVIEQANEAGDYPLDEFAQALLTAYYDHSAEINDLIRANLKGWTLERIPRVNLTVLRLAIAEAAYGPEKLPGVAINEAVELTKKYADETDYQFVNGLLGNVVRQLGLESGEPAQV</sequence>
<dbReference type="NCBIfam" id="TIGR01951">
    <property type="entry name" value="nusB"/>
    <property type="match status" value="1"/>
</dbReference>
<evidence type="ECO:0000256" key="4">
    <source>
        <dbReference type="ARBA" id="ARBA00023015"/>
    </source>
</evidence>
<dbReference type="InterPro" id="IPR035926">
    <property type="entry name" value="NusB-like_sf"/>
</dbReference>
<dbReference type="PANTHER" id="PTHR11078:SF3">
    <property type="entry name" value="ANTITERMINATION NUSB DOMAIN-CONTAINING PROTEIN"/>
    <property type="match status" value="1"/>
</dbReference>
<dbReference type="EMBL" id="DXFW01000012">
    <property type="protein sequence ID" value="HIX05367.1"/>
    <property type="molecule type" value="Genomic_DNA"/>
</dbReference>
<organism evidence="8 9">
    <name type="scientific">Candidatus Allofournierella pullicola</name>
    <dbReference type="NCBI Taxonomy" id="2838596"/>
    <lineage>
        <taxon>Bacteria</taxon>
        <taxon>Bacillati</taxon>
        <taxon>Bacillota</taxon>
        <taxon>Clostridia</taxon>
        <taxon>Eubacteriales</taxon>
        <taxon>Oscillospiraceae</taxon>
        <taxon>Allofournierella</taxon>
    </lineage>
</organism>
<evidence type="ECO:0000256" key="2">
    <source>
        <dbReference type="ARBA" id="ARBA00022814"/>
    </source>
</evidence>
<evidence type="ECO:0000256" key="1">
    <source>
        <dbReference type="ARBA" id="ARBA00005952"/>
    </source>
</evidence>
<dbReference type="GO" id="GO:0005829">
    <property type="term" value="C:cytosol"/>
    <property type="evidence" value="ECO:0007669"/>
    <property type="project" value="TreeGrafter"/>
</dbReference>
<dbReference type="SUPFAM" id="SSF48013">
    <property type="entry name" value="NusB-like"/>
    <property type="match status" value="1"/>
</dbReference>
<name>A0A9D2ADY5_9FIRM</name>
<comment type="caution">
    <text evidence="8">The sequence shown here is derived from an EMBL/GenBank/DDBJ whole genome shotgun (WGS) entry which is preliminary data.</text>
</comment>
<gene>
    <name evidence="6 8" type="primary">nusB</name>
    <name evidence="8" type="ORF">H9865_04555</name>
</gene>
<dbReference type="Proteomes" id="UP000824193">
    <property type="component" value="Unassembled WGS sequence"/>
</dbReference>